<sequence length="314" mass="35157">MESLVGLERAPATGISRPPLTCASRKKINGLRAKLRDDDDSLLQTAINAASLRFQETHRPEPLFVDPYAGCFVPPNVQMDMKQCSQPYCLATKFIDDKLLRTVNHIDGVKQVVLLTDGMDTRPYRLSWPTSTVIFDISPERVFKTAAEKLEGVGAKIPRNCLFCHVPLESSSTQQNLQAKGFNGNRPSIWAIQGLPLRTLASFEEILLLVSNMAMNGCFFLGLLPAWLAETEVGIKSSSSTKQWMDKLFMSNGFRVDMISFEDVSRNLGKQLPSEHYKNTLFVAEQLRFSDDQVRQLVCTTTISVCCKIIVVFK</sequence>
<dbReference type="GO" id="GO:0032259">
    <property type="term" value="P:methylation"/>
    <property type="evidence" value="ECO:0007669"/>
    <property type="project" value="UniProtKB-KW"/>
</dbReference>
<keyword evidence="1" id="KW-0489">Methyltransferase</keyword>
<dbReference type="InterPro" id="IPR029063">
    <property type="entry name" value="SAM-dependent_MTases_sf"/>
</dbReference>
<evidence type="ECO:0000256" key="1">
    <source>
        <dbReference type="ARBA" id="ARBA00022603"/>
    </source>
</evidence>
<name>A0A6A1UP93_9ROSI</name>
<evidence type="ECO:0000313" key="4">
    <source>
        <dbReference type="Proteomes" id="UP000516437"/>
    </source>
</evidence>
<dbReference type="Proteomes" id="UP000516437">
    <property type="component" value="Chromosome 8"/>
</dbReference>
<dbReference type="Gene3D" id="3.40.50.150">
    <property type="entry name" value="Vaccinia Virus protein VP39"/>
    <property type="match status" value="1"/>
</dbReference>
<dbReference type="PANTHER" id="PTHR43619:SF2">
    <property type="entry name" value="S-ADENOSYL-L-METHIONINE-DEPENDENT METHYLTRANSFERASES SUPERFAMILY PROTEIN"/>
    <property type="match status" value="1"/>
</dbReference>
<evidence type="ECO:0000313" key="3">
    <source>
        <dbReference type="EMBL" id="KAB1202324.1"/>
    </source>
</evidence>
<evidence type="ECO:0000256" key="2">
    <source>
        <dbReference type="ARBA" id="ARBA00022679"/>
    </source>
</evidence>
<protein>
    <recommendedName>
        <fullName evidence="5">S-adenosyl-L-methionine-dependent methyltransferase</fullName>
    </recommendedName>
</protein>
<dbReference type="EMBL" id="RXIC02000026">
    <property type="protein sequence ID" value="KAB1202324.1"/>
    <property type="molecule type" value="Genomic_DNA"/>
</dbReference>
<dbReference type="Pfam" id="PF04072">
    <property type="entry name" value="LCM"/>
    <property type="match status" value="1"/>
</dbReference>
<keyword evidence="4" id="KW-1185">Reference proteome</keyword>
<dbReference type="AlphaFoldDB" id="A0A6A1UP93"/>
<dbReference type="InterPro" id="IPR007213">
    <property type="entry name" value="Ppm1/Ppm2/Tcmp"/>
</dbReference>
<evidence type="ECO:0008006" key="5">
    <source>
        <dbReference type="Google" id="ProtNLM"/>
    </source>
</evidence>
<dbReference type="GO" id="GO:0008168">
    <property type="term" value="F:methyltransferase activity"/>
    <property type="evidence" value="ECO:0007669"/>
    <property type="project" value="UniProtKB-KW"/>
</dbReference>
<dbReference type="PANTHER" id="PTHR43619">
    <property type="entry name" value="S-ADENOSYL-L-METHIONINE-DEPENDENT METHYLTRANSFERASE YKTD-RELATED"/>
    <property type="match status" value="1"/>
</dbReference>
<keyword evidence="2" id="KW-0808">Transferase</keyword>
<reference evidence="3 4" key="1">
    <citation type="journal article" date="2019" name="Plant Biotechnol. J.">
        <title>The red bayberry genome and genetic basis of sex determination.</title>
        <authorList>
            <person name="Jia H.M."/>
            <person name="Jia H.J."/>
            <person name="Cai Q.L."/>
            <person name="Wang Y."/>
            <person name="Zhao H.B."/>
            <person name="Yang W.F."/>
            <person name="Wang G.Y."/>
            <person name="Li Y.H."/>
            <person name="Zhan D.L."/>
            <person name="Shen Y.T."/>
            <person name="Niu Q.F."/>
            <person name="Chang L."/>
            <person name="Qiu J."/>
            <person name="Zhao L."/>
            <person name="Xie H.B."/>
            <person name="Fu W.Y."/>
            <person name="Jin J."/>
            <person name="Li X.W."/>
            <person name="Jiao Y."/>
            <person name="Zhou C.C."/>
            <person name="Tu T."/>
            <person name="Chai C.Y."/>
            <person name="Gao J.L."/>
            <person name="Fan L.J."/>
            <person name="van de Weg E."/>
            <person name="Wang J.Y."/>
            <person name="Gao Z.S."/>
        </authorList>
    </citation>
    <scope>NUCLEOTIDE SEQUENCE [LARGE SCALE GENOMIC DNA]</scope>
    <source>
        <tissue evidence="3">Leaves</tissue>
    </source>
</reference>
<organism evidence="3 4">
    <name type="scientific">Morella rubra</name>
    <name type="common">Chinese bayberry</name>
    <dbReference type="NCBI Taxonomy" id="262757"/>
    <lineage>
        <taxon>Eukaryota</taxon>
        <taxon>Viridiplantae</taxon>
        <taxon>Streptophyta</taxon>
        <taxon>Embryophyta</taxon>
        <taxon>Tracheophyta</taxon>
        <taxon>Spermatophyta</taxon>
        <taxon>Magnoliopsida</taxon>
        <taxon>eudicotyledons</taxon>
        <taxon>Gunneridae</taxon>
        <taxon>Pentapetalae</taxon>
        <taxon>rosids</taxon>
        <taxon>fabids</taxon>
        <taxon>Fagales</taxon>
        <taxon>Myricaceae</taxon>
        <taxon>Morella</taxon>
    </lineage>
</organism>
<comment type="caution">
    <text evidence="3">The sequence shown here is derived from an EMBL/GenBank/DDBJ whole genome shotgun (WGS) entry which is preliminary data.</text>
</comment>
<dbReference type="SUPFAM" id="SSF53335">
    <property type="entry name" value="S-adenosyl-L-methionine-dependent methyltransferases"/>
    <property type="match status" value="1"/>
</dbReference>
<dbReference type="OrthoDB" id="203237at2759"/>
<proteinExistence type="predicted"/>
<gene>
    <name evidence="3" type="ORF">CJ030_MR8G019137</name>
</gene>
<accession>A0A6A1UP93</accession>